<accession>A0A1V6V7G0</accession>
<evidence type="ECO:0000313" key="2">
    <source>
        <dbReference type="Proteomes" id="UP000191500"/>
    </source>
</evidence>
<dbReference type="AlphaFoldDB" id="A0A1V6V7G0"/>
<reference evidence="2" key="1">
    <citation type="journal article" date="2017" name="Nat. Microbiol.">
        <title>Global analysis of biosynthetic gene clusters reveals vast potential of secondary metabolite production in Penicillium species.</title>
        <authorList>
            <person name="Nielsen J.C."/>
            <person name="Grijseels S."/>
            <person name="Prigent S."/>
            <person name="Ji B."/>
            <person name="Dainat J."/>
            <person name="Nielsen K.F."/>
            <person name="Frisvad J.C."/>
            <person name="Workman M."/>
            <person name="Nielsen J."/>
        </authorList>
    </citation>
    <scope>NUCLEOTIDE SEQUENCE [LARGE SCALE GENOMIC DNA]</scope>
    <source>
        <strain evidence="2">IBT 31321</strain>
    </source>
</reference>
<evidence type="ECO:0000313" key="1">
    <source>
        <dbReference type="EMBL" id="OQE46429.1"/>
    </source>
</evidence>
<sequence>MSQNSAVNFKLAADNAAAESIMLAKSPLQHNSEVMRWQANSEASHCVREGRFSLVNNAKHRTTSAEAFYQGHLTPATTVDQFFQYVPKLFHAFDMASGHYRKRRRPVTEILEQQKDTMFAKA</sequence>
<name>A0A1V6V7G0_9EURO</name>
<dbReference type="Proteomes" id="UP000191500">
    <property type="component" value="Unassembled WGS sequence"/>
</dbReference>
<gene>
    <name evidence="1" type="ORF">PENCOP_c001G03718</name>
</gene>
<dbReference type="EMBL" id="MDDG01000001">
    <property type="protein sequence ID" value="OQE46429.1"/>
    <property type="molecule type" value="Genomic_DNA"/>
</dbReference>
<keyword evidence="2" id="KW-1185">Reference proteome</keyword>
<proteinExistence type="predicted"/>
<organism evidence="1 2">
    <name type="scientific">Penicillium coprophilum</name>
    <dbReference type="NCBI Taxonomy" id="36646"/>
    <lineage>
        <taxon>Eukaryota</taxon>
        <taxon>Fungi</taxon>
        <taxon>Dikarya</taxon>
        <taxon>Ascomycota</taxon>
        <taxon>Pezizomycotina</taxon>
        <taxon>Eurotiomycetes</taxon>
        <taxon>Eurotiomycetidae</taxon>
        <taxon>Eurotiales</taxon>
        <taxon>Aspergillaceae</taxon>
        <taxon>Penicillium</taxon>
    </lineage>
</organism>
<protein>
    <submittedName>
        <fullName evidence="1">Uncharacterized protein</fullName>
    </submittedName>
</protein>
<comment type="caution">
    <text evidence="1">The sequence shown here is derived from an EMBL/GenBank/DDBJ whole genome shotgun (WGS) entry which is preliminary data.</text>
</comment>